<evidence type="ECO:0000313" key="1">
    <source>
        <dbReference type="EMBL" id="CAB4189668.1"/>
    </source>
</evidence>
<reference evidence="1" key="1">
    <citation type="submission" date="2020-05" db="EMBL/GenBank/DDBJ databases">
        <authorList>
            <person name="Chiriac C."/>
            <person name="Salcher M."/>
            <person name="Ghai R."/>
            <person name="Kavagutti S V."/>
        </authorList>
    </citation>
    <scope>NUCLEOTIDE SEQUENCE</scope>
</reference>
<dbReference type="EMBL" id="LR797147">
    <property type="protein sequence ID" value="CAB4189668.1"/>
    <property type="molecule type" value="Genomic_DNA"/>
</dbReference>
<dbReference type="InterPro" id="IPR056209">
    <property type="entry name" value="SU10_adaptor"/>
</dbReference>
<dbReference type="Pfam" id="PF24175">
    <property type="entry name" value="SU10_adaptor"/>
    <property type="match status" value="1"/>
</dbReference>
<sequence length="221" mass="25538">MTTSGSRDFNLDVGEMIEEAYERCGLEVRTGYDARTARRSLNLMFADWANRGLNLWTVTEANFTVTAGDASYPLADDVIDVLDVVVRRSGTDYQIDRISRTEYFTLPNKTTQGRPSQFFFDRTITPTMYLWASPQNSTDQIRYYYVRRMQDADTLTNTTDIPFRFLPCMVAGLAYYLAMKRAPDRMGMLKSVYDEEFQRAAEEDIDRVPLKLQPGRPYLRS</sequence>
<organism evidence="1">
    <name type="scientific">uncultured Caudovirales phage</name>
    <dbReference type="NCBI Taxonomy" id="2100421"/>
    <lineage>
        <taxon>Viruses</taxon>
        <taxon>Duplodnaviria</taxon>
        <taxon>Heunggongvirae</taxon>
        <taxon>Uroviricota</taxon>
        <taxon>Caudoviricetes</taxon>
        <taxon>Peduoviridae</taxon>
        <taxon>Maltschvirus</taxon>
        <taxon>Maltschvirus maltsch</taxon>
    </lineage>
</organism>
<protein>
    <submittedName>
        <fullName evidence="1">Uncharacterized protein</fullName>
    </submittedName>
</protein>
<proteinExistence type="predicted"/>
<accession>A0A6J5R7L6</accession>
<name>A0A6J5R7L6_9CAUD</name>
<gene>
    <name evidence="1" type="ORF">UFOVP1202_3</name>
</gene>